<dbReference type="EMBL" id="CP077062">
    <property type="protein sequence ID" value="QWZ06693.1"/>
    <property type="molecule type" value="Genomic_DNA"/>
</dbReference>
<proteinExistence type="predicted"/>
<feature type="signal peptide" evidence="1">
    <location>
        <begin position="1"/>
        <end position="31"/>
    </location>
</feature>
<protein>
    <submittedName>
        <fullName evidence="3">Fibronectin type III domain-containing protein</fullName>
    </submittedName>
</protein>
<gene>
    <name evidence="3" type="ORF">KRR39_14190</name>
</gene>
<organism evidence="3 4">
    <name type="scientific">Nocardioides panacis</name>
    <dbReference type="NCBI Taxonomy" id="2849501"/>
    <lineage>
        <taxon>Bacteria</taxon>
        <taxon>Bacillati</taxon>
        <taxon>Actinomycetota</taxon>
        <taxon>Actinomycetes</taxon>
        <taxon>Propionibacteriales</taxon>
        <taxon>Nocardioidaceae</taxon>
        <taxon>Nocardioides</taxon>
    </lineage>
</organism>
<dbReference type="Pfam" id="PF00041">
    <property type="entry name" value="fn3"/>
    <property type="match status" value="1"/>
</dbReference>
<dbReference type="SMART" id="SM00060">
    <property type="entry name" value="FN3"/>
    <property type="match status" value="2"/>
</dbReference>
<dbReference type="SMART" id="SM00282">
    <property type="entry name" value="LamG"/>
    <property type="match status" value="2"/>
</dbReference>
<sequence>MHLSRLVSGTSALAVAVAGATFVITSPAAQALQSAVPSNTAPAYQTNGNVSTIAYSKASDIVYIGGDFTSVRPPGAAPGTGEVARTRLAAFNASTGALITSFNHNVPASVKSLATNPDGSVLYVGGDFTTIDGTTRNRVAAFNTGTGALTSWNPSASNRVSAIAATASTVYLGGTFARVGGAAEQRVAAVTATTGAARTDFNVSADNLPYQMAVSPDGSRLYLAGSFLSLNGNTDYHAVGAVNATTGALLPFSAGSIIPPKSPACIVEARSVKTDADGTYFGVEGTGGGCFDGTFAVNDDGSLKWQSQCLGATQAVQPVKGDLYTGSHSHDCVQDQPGGASGLNDPDAFPEVGWSRGISRHLLSRSTTTGKLGNWYPNTNGGPNGQGLGPRSMASDGTQLFVGGEFTTVNGQAQQGFARFSPSTGDTAAPAAPTAPTAVARGGGRVSVFVQAPLDTDDTDLTISLYRDGGTTPIATKNVHALFWRDPVVGFTDNDLAVGSRHTYRVDAREVNGPNVGPKSAASNTVTVVSSAPSYAASVAASNPTSYWRLGDTHAPATADFSDQLEGGVTFGGVTFNQPGVTTDGDNAIVTDGSSGIVSSTDAMPSPSTFSVEAWFKTTSTSGGKIIGFGDRQQGYDFGGNPALSGSYDKQVYMTNDGRLVFGVYNGGADTLTTGGTKAYNDGAWHHVVGTQGPGGMALYVDGARSGRNGVTTNQSYPGYWRVGGDNLNGWPNQPSSNYFAGSIDEVATYDHAIPLTDVQAHYSASGRTLPPSNLPTDTYGRTVAGDSPSAYWRLDETSGTTAADSSDNGDTGTYVGGVTQGRPGALGGQGTAATFDGSTGNVTETSSRSGPSAFTAELWFNTDTQSGGKLIGFGDASTGLSGSYDKQVYMLNDGRLVFGNYNNGFDTIYSSRSYNDAAWHYLVVTQGPNGMTMYVDNAAIGTHPATTNQRYTGYWRAGGDNLAFWPDQPSSAYLAGTMDEVALYDAPLSADQINAHYIAAGRNGRDVTNPETAITSPHQGDVVTTGQVTVSATATDNVGVSQVDLQVDGTTVGTDTTAPYTFDWTATDGEHTLQTVAHDAAGNTGTSSVVQVTGTTPDTTDPTTSITSPADGATVSGPTTVTADAADNRGVTTVRLQVDGTTVDTSTTAPYTFTWNANDPGAHTLRTVASDAAGNTGTSAPVNVTVPVPADTTPPTAPTGLTATATSPTTVDLSWGASTDNRGVTGYQVVRGSTVVDTVTGRTYTDTGLTAGTSYSYVVRAVDAAGNVSGDSNTATVTTPDPNAALFSDTWSAADGSPWKAGWTTGQASGTVDTQAGQGRLAFTDVANAYARAQITGAPAQADTELLTSYQWSATTPGSYLNVYLRGSGGWQNAYRPRSGYGLELTSNSGTVVVRKNVASTTTNLASVPGGQAVTTAKQWLRIRVSGSTVQFRIWRDGTTEPTAWTGTYTDTSVTAPGQVFVSLVRGGTNSGVKSVSLDDLRLTQQ</sequence>
<dbReference type="Pfam" id="PF17957">
    <property type="entry name" value="Big_7"/>
    <property type="match status" value="2"/>
</dbReference>
<name>A0A975SWM7_9ACTN</name>
<dbReference type="InterPro" id="IPR001791">
    <property type="entry name" value="Laminin_G"/>
</dbReference>
<dbReference type="RefSeq" id="WP_216937813.1">
    <property type="nucleotide sequence ID" value="NZ_CP077062.1"/>
</dbReference>
<dbReference type="CDD" id="cd00063">
    <property type="entry name" value="FN3"/>
    <property type="match status" value="1"/>
</dbReference>
<feature type="chain" id="PRO_5037606753" evidence="1">
    <location>
        <begin position="32"/>
        <end position="1487"/>
    </location>
</feature>
<accession>A0A975SWM7</accession>
<evidence type="ECO:0000259" key="2">
    <source>
        <dbReference type="PROSITE" id="PS50853"/>
    </source>
</evidence>
<dbReference type="Proteomes" id="UP000683575">
    <property type="component" value="Chromosome"/>
</dbReference>
<dbReference type="KEGG" id="nps:KRR39_14190"/>
<reference evidence="3" key="1">
    <citation type="submission" date="2021-06" db="EMBL/GenBank/DDBJ databases">
        <title>Complete genome sequence of Nocardioides sp. G188.</title>
        <authorList>
            <person name="Im W.-T."/>
        </authorList>
    </citation>
    <scope>NUCLEOTIDE SEQUENCE</scope>
    <source>
        <strain evidence="3">G188</strain>
    </source>
</reference>
<dbReference type="PROSITE" id="PS50853">
    <property type="entry name" value="FN3"/>
    <property type="match status" value="1"/>
</dbReference>
<feature type="domain" description="Fibronectin type-III" evidence="2">
    <location>
        <begin position="1198"/>
        <end position="1283"/>
    </location>
</feature>
<keyword evidence="1" id="KW-0732">Signal</keyword>
<dbReference type="Pfam" id="PF13385">
    <property type="entry name" value="Laminin_G_3"/>
    <property type="match status" value="2"/>
</dbReference>
<evidence type="ECO:0000313" key="4">
    <source>
        <dbReference type="Proteomes" id="UP000683575"/>
    </source>
</evidence>
<evidence type="ECO:0000256" key="1">
    <source>
        <dbReference type="SAM" id="SignalP"/>
    </source>
</evidence>
<dbReference type="InterPro" id="IPR003961">
    <property type="entry name" value="FN3_dom"/>
</dbReference>
<evidence type="ECO:0000313" key="3">
    <source>
        <dbReference type="EMBL" id="QWZ06693.1"/>
    </source>
</evidence>
<keyword evidence="4" id="KW-1185">Reference proteome</keyword>
<dbReference type="CDD" id="cd00110">
    <property type="entry name" value="LamG"/>
    <property type="match status" value="1"/>
</dbReference>